<dbReference type="RefSeq" id="WP_029566114.1">
    <property type="nucleotide sequence ID" value="NZ_JNVC02000014.1"/>
</dbReference>
<evidence type="ECO:0000313" key="3">
    <source>
        <dbReference type="EMBL" id="KEZ48261.1"/>
    </source>
</evidence>
<evidence type="ECO:0000256" key="1">
    <source>
        <dbReference type="SAM" id="MobiDB-lite"/>
    </source>
</evidence>
<organism evidence="3 4">
    <name type="scientific">Metabacillus indicus</name>
    <name type="common">Bacillus indicus</name>
    <dbReference type="NCBI Taxonomy" id="246786"/>
    <lineage>
        <taxon>Bacteria</taxon>
        <taxon>Bacillati</taxon>
        <taxon>Bacillota</taxon>
        <taxon>Bacilli</taxon>
        <taxon>Bacillales</taxon>
        <taxon>Bacillaceae</taxon>
        <taxon>Metabacillus</taxon>
    </lineage>
</organism>
<comment type="caution">
    <text evidence="3">The sequence shown here is derived from an EMBL/GenBank/DDBJ whole genome shotgun (WGS) entry which is preliminary data.</text>
</comment>
<evidence type="ECO:0000256" key="2">
    <source>
        <dbReference type="SAM" id="Phobius"/>
    </source>
</evidence>
<feature type="region of interest" description="Disordered" evidence="1">
    <location>
        <begin position="35"/>
        <end position="55"/>
    </location>
</feature>
<accession>A0A084GLP9</accession>
<name>A0A084GLP9_METID</name>
<dbReference type="Proteomes" id="UP000028549">
    <property type="component" value="Unassembled WGS sequence"/>
</dbReference>
<feature type="transmembrane region" description="Helical" evidence="2">
    <location>
        <begin position="7"/>
        <end position="29"/>
    </location>
</feature>
<keyword evidence="4" id="KW-1185">Reference proteome</keyword>
<gene>
    <name evidence="3" type="ORF">GS18_0217130</name>
</gene>
<keyword evidence="2" id="KW-0472">Membrane</keyword>
<dbReference type="AlphaFoldDB" id="A0A084GLP9"/>
<reference evidence="3 4" key="1">
    <citation type="journal article" date="2005" name="Int. J. Syst. Evol. Microbiol.">
        <title>Bacillus cibi sp. nov., isolated from jeotgal, a traditional Korean fermented seafood.</title>
        <authorList>
            <person name="Yoon J.H."/>
            <person name="Lee C.H."/>
            <person name="Oh T.K."/>
        </authorList>
    </citation>
    <scope>NUCLEOTIDE SEQUENCE [LARGE SCALE GENOMIC DNA]</scope>
    <source>
        <strain evidence="3 4">DSM 16189</strain>
    </source>
</reference>
<dbReference type="OrthoDB" id="2087420at2"/>
<sequence length="170" mass="18785">MKKGLKIAAAAVMVLLLAGVIGVWTMVYLKDSGNEDKHSPEQLAAETNKEPQQVQDYGDTENPEYADAGAFIKEFHGFYNQTTGWERINDLNMPDQIARAEAAKAYAGHFIPLIEDSALKADLEAITMHADSVIAGNADTVLTLHRYFHDLDIVINGYVHEDFFGVVESE</sequence>
<proteinExistence type="predicted"/>
<protein>
    <submittedName>
        <fullName evidence="3">Uncharacterized protein</fullName>
    </submittedName>
</protein>
<dbReference type="EMBL" id="JNVC02000014">
    <property type="protein sequence ID" value="KEZ48261.1"/>
    <property type="molecule type" value="Genomic_DNA"/>
</dbReference>
<keyword evidence="2" id="KW-0812">Transmembrane</keyword>
<keyword evidence="2" id="KW-1133">Transmembrane helix</keyword>
<evidence type="ECO:0000313" key="4">
    <source>
        <dbReference type="Proteomes" id="UP000028549"/>
    </source>
</evidence>